<evidence type="ECO:0000313" key="1">
    <source>
        <dbReference type="EMBL" id="KAI8438957.1"/>
    </source>
</evidence>
<evidence type="ECO:0000313" key="2">
    <source>
        <dbReference type="Proteomes" id="UP001064048"/>
    </source>
</evidence>
<reference evidence="1 2" key="1">
    <citation type="journal article" date="2022" name="Genome Biol. Evol.">
        <title>The Spruce Budworm Genome: Reconstructing the Evolutionary History of Antifreeze Proteins.</title>
        <authorList>
            <person name="Beliveau C."/>
            <person name="Gagne P."/>
            <person name="Picq S."/>
            <person name="Vernygora O."/>
            <person name="Keeling C.I."/>
            <person name="Pinkney K."/>
            <person name="Doucet D."/>
            <person name="Wen F."/>
            <person name="Johnston J.S."/>
            <person name="Maaroufi H."/>
            <person name="Boyle B."/>
            <person name="Laroche J."/>
            <person name="Dewar K."/>
            <person name="Juretic N."/>
            <person name="Blackburn G."/>
            <person name="Nisole A."/>
            <person name="Brunet B."/>
            <person name="Brandao M."/>
            <person name="Lumley L."/>
            <person name="Duan J."/>
            <person name="Quan G."/>
            <person name="Lucarotti C.J."/>
            <person name="Roe A.D."/>
            <person name="Sperling F.A.H."/>
            <person name="Levesque R.C."/>
            <person name="Cusson M."/>
        </authorList>
    </citation>
    <scope>NUCLEOTIDE SEQUENCE [LARGE SCALE GENOMIC DNA]</scope>
    <source>
        <strain evidence="1">Glfc:IPQL:Cfum</strain>
    </source>
</reference>
<accession>A0ACC0KRQ2</accession>
<dbReference type="EMBL" id="CM046118">
    <property type="protein sequence ID" value="KAI8438957.1"/>
    <property type="molecule type" value="Genomic_DNA"/>
</dbReference>
<dbReference type="Proteomes" id="UP001064048">
    <property type="component" value="Chromosome 18"/>
</dbReference>
<protein>
    <submittedName>
        <fullName evidence="1">Uncharacterized protein</fullName>
    </submittedName>
</protein>
<sequence>MASQDATSSQQSEVFVVIKSEDSENTCENSAFKESFDIQLANFYNEQIGTVKKPWTSDRVLEVIRDMKAAKAALDSGVRRTSSQYYLCAKYDLIHVGNDDYLIFKKKAPEEPTVHIIPVEQYFDLLFQIHEEIGHGGRDKMIQSLKNRFYIHRKAIELFVFLCPTCEMKRKLPRKGLITTPKGEEIQKRRKIDENDEEEKEKIEEGVKVQGNVEADEKEELSKDFNYRAQVDVIDLQSIPDGDFKWLLNYKDHGTQFVQLRPLQTNQATDVALELVKIFLSFGAPFVLQSTNGREFTAKVIEEVMNIWPDCKIVLGNPRHPQTLGTVERTNEDVENMLHTWMHDNNSTNWSIGCLFVQFQKNASFNETVGRTPYHTLFGCDPTSGLQSSKIPGNILKSIETEEDLKQISQVYAKIARLK</sequence>
<keyword evidence="2" id="KW-1185">Reference proteome</keyword>
<proteinExistence type="predicted"/>
<comment type="caution">
    <text evidence="1">The sequence shown here is derived from an EMBL/GenBank/DDBJ whole genome shotgun (WGS) entry which is preliminary data.</text>
</comment>
<gene>
    <name evidence="1" type="ORF">MSG28_011270</name>
</gene>
<organism evidence="1 2">
    <name type="scientific">Choristoneura fumiferana</name>
    <name type="common">Spruce budworm moth</name>
    <name type="synonym">Archips fumiferana</name>
    <dbReference type="NCBI Taxonomy" id="7141"/>
    <lineage>
        <taxon>Eukaryota</taxon>
        <taxon>Metazoa</taxon>
        <taxon>Ecdysozoa</taxon>
        <taxon>Arthropoda</taxon>
        <taxon>Hexapoda</taxon>
        <taxon>Insecta</taxon>
        <taxon>Pterygota</taxon>
        <taxon>Neoptera</taxon>
        <taxon>Endopterygota</taxon>
        <taxon>Lepidoptera</taxon>
        <taxon>Glossata</taxon>
        <taxon>Ditrysia</taxon>
        <taxon>Tortricoidea</taxon>
        <taxon>Tortricidae</taxon>
        <taxon>Tortricinae</taxon>
        <taxon>Choristoneura</taxon>
    </lineage>
</organism>
<name>A0ACC0KRQ2_CHOFU</name>